<feature type="compositionally biased region" description="Low complexity" evidence="1">
    <location>
        <begin position="50"/>
        <end position="65"/>
    </location>
</feature>
<proteinExistence type="predicted"/>
<feature type="compositionally biased region" description="Basic and acidic residues" evidence="1">
    <location>
        <begin position="1"/>
        <end position="10"/>
    </location>
</feature>
<evidence type="ECO:0000313" key="3">
    <source>
        <dbReference type="Proteomes" id="UP000283841"/>
    </source>
</evidence>
<dbReference type="STRING" id="264951.A0A443HQH6"/>
<evidence type="ECO:0000256" key="1">
    <source>
        <dbReference type="SAM" id="MobiDB-lite"/>
    </source>
</evidence>
<protein>
    <submittedName>
        <fullName evidence="2">Uncharacterized protein</fullName>
    </submittedName>
</protein>
<feature type="region of interest" description="Disordered" evidence="1">
    <location>
        <begin position="40"/>
        <end position="65"/>
    </location>
</feature>
<keyword evidence="3" id="KW-1185">Reference proteome</keyword>
<dbReference type="RefSeq" id="XP_028483696.1">
    <property type="nucleotide sequence ID" value="XM_028631984.1"/>
</dbReference>
<feature type="region of interest" description="Disordered" evidence="1">
    <location>
        <begin position="1"/>
        <end position="20"/>
    </location>
</feature>
<feature type="region of interest" description="Disordered" evidence="1">
    <location>
        <begin position="203"/>
        <end position="229"/>
    </location>
</feature>
<organism evidence="2 3">
    <name type="scientific">Byssochlamys spectabilis</name>
    <name type="common">Paecilomyces variotii</name>
    <dbReference type="NCBI Taxonomy" id="264951"/>
    <lineage>
        <taxon>Eukaryota</taxon>
        <taxon>Fungi</taxon>
        <taxon>Dikarya</taxon>
        <taxon>Ascomycota</taxon>
        <taxon>Pezizomycotina</taxon>
        <taxon>Eurotiomycetes</taxon>
        <taxon>Eurotiomycetidae</taxon>
        <taxon>Eurotiales</taxon>
        <taxon>Thermoascaceae</taxon>
        <taxon>Paecilomyces</taxon>
    </lineage>
</organism>
<evidence type="ECO:0000313" key="2">
    <source>
        <dbReference type="EMBL" id="RWQ94051.1"/>
    </source>
</evidence>
<dbReference type="VEuPathDB" id="FungiDB:C8Q69DRAFT_487464"/>
<accession>A0A443HQH6</accession>
<feature type="compositionally biased region" description="Polar residues" evidence="1">
    <location>
        <begin position="215"/>
        <end position="229"/>
    </location>
</feature>
<name>A0A443HQH6_BYSSP</name>
<gene>
    <name evidence="2" type="ORF">C8Q69DRAFT_487464</name>
</gene>
<dbReference type="EMBL" id="RCNU01000008">
    <property type="protein sequence ID" value="RWQ94051.1"/>
    <property type="molecule type" value="Genomic_DNA"/>
</dbReference>
<dbReference type="GeneID" id="39601261"/>
<comment type="caution">
    <text evidence="2">The sequence shown here is derived from an EMBL/GenBank/DDBJ whole genome shotgun (WGS) entry which is preliminary data.</text>
</comment>
<dbReference type="AlphaFoldDB" id="A0A443HQH6"/>
<sequence length="461" mass="53453">MSLPEPRPESARNLPPGPGVFTQEQIRCLEEDGILLPQAQPHISGKRKVSSAFSPPKSSSGSSASVKIWGFQPDVIQTFDIPMEEESIEVLEYVGFVPSAAKLIYERYINRPDPDRNPDDLMQYVFGHIGSLKSRRYDNMSHREALRQIGLNLQIQEAITDPRFSRIFGTETLHYWAKDTVQTNYAALFSRQRLLRRHANQRIEYKNKRKKSRHQASLPQEQGASQNPAVTATINMTPRDFRFPEAYVAMQTEVNTLNDHISLYKGKAYEELNREEGIVNDDGTINLTPLLTYPGGDTNWDKIAYYWNPEKETAEEYRKYAARRCPTSETCIIRIQIPWSLFIHRLRREVIWYSPEWKEYIWTCRKSVPPHRKFNRILRADLVISHICSRLSGQIMRIPWQDVQTCITEDDVMRLPSGRKATQWMFAQHDTSTTEQLAKEIRGKIHFDIFEAAVRSSMTTT</sequence>
<reference evidence="2 3" key="1">
    <citation type="journal article" date="2018" name="Front. Microbiol.">
        <title>Genomic and genetic insights into a cosmopolitan fungus, Paecilomyces variotii (Eurotiales).</title>
        <authorList>
            <person name="Urquhart A.S."/>
            <person name="Mondo S.J."/>
            <person name="Makela M.R."/>
            <person name="Hane J.K."/>
            <person name="Wiebenga A."/>
            <person name="He G."/>
            <person name="Mihaltcheva S."/>
            <person name="Pangilinan J."/>
            <person name="Lipzen A."/>
            <person name="Barry K."/>
            <person name="de Vries R.P."/>
            <person name="Grigoriev I.V."/>
            <person name="Idnurm A."/>
        </authorList>
    </citation>
    <scope>NUCLEOTIDE SEQUENCE [LARGE SCALE GENOMIC DNA]</scope>
    <source>
        <strain evidence="2 3">CBS 101075</strain>
    </source>
</reference>
<dbReference type="Proteomes" id="UP000283841">
    <property type="component" value="Unassembled WGS sequence"/>
</dbReference>